<evidence type="ECO:0000313" key="5">
    <source>
        <dbReference type="EMBL" id="MBC8179007.1"/>
    </source>
</evidence>
<dbReference type="InterPro" id="IPR004358">
    <property type="entry name" value="Sig_transdc_His_kin-like_C"/>
</dbReference>
<feature type="domain" description="Histidine kinase" evidence="4">
    <location>
        <begin position="108"/>
        <end position="319"/>
    </location>
</feature>
<evidence type="ECO:0000256" key="1">
    <source>
        <dbReference type="ARBA" id="ARBA00000085"/>
    </source>
</evidence>
<evidence type="ECO:0000259" key="4">
    <source>
        <dbReference type="PROSITE" id="PS50109"/>
    </source>
</evidence>
<dbReference type="PANTHER" id="PTHR43065">
    <property type="entry name" value="SENSOR HISTIDINE KINASE"/>
    <property type="match status" value="1"/>
</dbReference>
<feature type="non-terminal residue" evidence="5">
    <location>
        <position position="1"/>
    </location>
</feature>
<sequence length="335" mass="36931">KEIMEHGHLASFYNIDVAKENMKKMRSDQHGLLGKLNPTSMSITTKEGKEVPVTISASIIIINDNEVGSVGVFTDMREVLQMRKDLEDAHLQLVQSEKIASVGRMAAGVAHEINNPLAGALIYAELLKEELQDDPKNQGDIQEVINQTLRCKKIVAELLEFSRQSIGQTSSFSLEYLINQCLNLLINQVLFQDIRVKTEIEPDIPEMVGDMGQLQQVFTNLFINAAHAMEEKGMLKVVANYQPDDSRFVIKVSDTGPGIPAESRDKIFDIFFTTKPVGKGTGLGLSITQNIIQLHGGTIAFDCPPGGGTTFTIELPLEFNEAQTDEPVFVGLDES</sequence>
<dbReference type="Gene3D" id="1.10.287.130">
    <property type="match status" value="1"/>
</dbReference>
<evidence type="ECO:0000256" key="2">
    <source>
        <dbReference type="ARBA" id="ARBA00012438"/>
    </source>
</evidence>
<name>A0A8J6N2I2_9DELT</name>
<dbReference type="EMBL" id="JACNJD010000336">
    <property type="protein sequence ID" value="MBC8179007.1"/>
    <property type="molecule type" value="Genomic_DNA"/>
</dbReference>
<dbReference type="Gene3D" id="3.30.565.10">
    <property type="entry name" value="Histidine kinase-like ATPase, C-terminal domain"/>
    <property type="match status" value="1"/>
</dbReference>
<dbReference type="PRINTS" id="PR00344">
    <property type="entry name" value="BCTRLSENSOR"/>
</dbReference>
<evidence type="ECO:0000313" key="6">
    <source>
        <dbReference type="Proteomes" id="UP000650524"/>
    </source>
</evidence>
<dbReference type="Proteomes" id="UP000650524">
    <property type="component" value="Unassembled WGS sequence"/>
</dbReference>
<keyword evidence="5" id="KW-0418">Kinase</keyword>
<dbReference type="PANTHER" id="PTHR43065:SF42">
    <property type="entry name" value="TWO-COMPONENT SENSOR PPRA"/>
    <property type="match status" value="1"/>
</dbReference>
<reference evidence="5 6" key="1">
    <citation type="submission" date="2020-08" db="EMBL/GenBank/DDBJ databases">
        <title>Bridging the membrane lipid divide: bacteria of the FCB group superphylum have the potential to synthesize archaeal ether lipids.</title>
        <authorList>
            <person name="Villanueva L."/>
            <person name="Von Meijenfeldt F.A.B."/>
            <person name="Westbye A.B."/>
            <person name="Yadav S."/>
            <person name="Hopmans E.C."/>
            <person name="Dutilh B.E."/>
            <person name="Sinninghe Damste J.S."/>
        </authorList>
    </citation>
    <scope>NUCLEOTIDE SEQUENCE [LARGE SCALE GENOMIC DNA]</scope>
    <source>
        <strain evidence="5">NIOZ-UU27</strain>
    </source>
</reference>
<dbReference type="SUPFAM" id="SSF55874">
    <property type="entry name" value="ATPase domain of HSP90 chaperone/DNA topoisomerase II/histidine kinase"/>
    <property type="match status" value="1"/>
</dbReference>
<dbReference type="Pfam" id="PF02518">
    <property type="entry name" value="HATPase_c"/>
    <property type="match status" value="1"/>
</dbReference>
<keyword evidence="3" id="KW-0597">Phosphoprotein</keyword>
<dbReference type="AlphaFoldDB" id="A0A8J6N2I2"/>
<organism evidence="5 6">
    <name type="scientific">Candidatus Desulfacyla euxinica</name>
    <dbReference type="NCBI Taxonomy" id="2841693"/>
    <lineage>
        <taxon>Bacteria</taxon>
        <taxon>Deltaproteobacteria</taxon>
        <taxon>Candidatus Desulfacyla</taxon>
    </lineage>
</organism>
<dbReference type="CDD" id="cd00082">
    <property type="entry name" value="HisKA"/>
    <property type="match status" value="1"/>
</dbReference>
<comment type="catalytic activity">
    <reaction evidence="1">
        <text>ATP + protein L-histidine = ADP + protein N-phospho-L-histidine.</text>
        <dbReference type="EC" id="2.7.13.3"/>
    </reaction>
</comment>
<dbReference type="InterPro" id="IPR003594">
    <property type="entry name" value="HATPase_dom"/>
</dbReference>
<dbReference type="PROSITE" id="PS50109">
    <property type="entry name" value="HIS_KIN"/>
    <property type="match status" value="1"/>
</dbReference>
<dbReference type="InterPro" id="IPR036890">
    <property type="entry name" value="HATPase_C_sf"/>
</dbReference>
<keyword evidence="5" id="KW-0808">Transferase</keyword>
<dbReference type="InterPro" id="IPR003661">
    <property type="entry name" value="HisK_dim/P_dom"/>
</dbReference>
<protein>
    <recommendedName>
        <fullName evidence="2">histidine kinase</fullName>
        <ecNumber evidence="2">2.7.13.3</ecNumber>
    </recommendedName>
</protein>
<dbReference type="GO" id="GO:0000155">
    <property type="term" value="F:phosphorelay sensor kinase activity"/>
    <property type="evidence" value="ECO:0007669"/>
    <property type="project" value="InterPro"/>
</dbReference>
<dbReference type="SMART" id="SM00388">
    <property type="entry name" value="HisKA"/>
    <property type="match status" value="1"/>
</dbReference>
<accession>A0A8J6N2I2</accession>
<dbReference type="EC" id="2.7.13.3" evidence="2"/>
<dbReference type="SUPFAM" id="SSF47384">
    <property type="entry name" value="Homodimeric domain of signal transducing histidine kinase"/>
    <property type="match status" value="1"/>
</dbReference>
<evidence type="ECO:0000256" key="3">
    <source>
        <dbReference type="ARBA" id="ARBA00022553"/>
    </source>
</evidence>
<dbReference type="Pfam" id="PF00512">
    <property type="entry name" value="HisKA"/>
    <property type="match status" value="1"/>
</dbReference>
<comment type="caution">
    <text evidence="5">The sequence shown here is derived from an EMBL/GenBank/DDBJ whole genome shotgun (WGS) entry which is preliminary data.</text>
</comment>
<gene>
    <name evidence="5" type="ORF">H8E19_16510</name>
</gene>
<proteinExistence type="predicted"/>
<dbReference type="InterPro" id="IPR036097">
    <property type="entry name" value="HisK_dim/P_sf"/>
</dbReference>
<dbReference type="InterPro" id="IPR005467">
    <property type="entry name" value="His_kinase_dom"/>
</dbReference>
<dbReference type="SMART" id="SM00387">
    <property type="entry name" value="HATPase_c"/>
    <property type="match status" value="1"/>
</dbReference>